<evidence type="ECO:0000313" key="3">
    <source>
        <dbReference type="Proteomes" id="UP000266172"/>
    </source>
</evidence>
<dbReference type="RefSeq" id="WP_118097546.1">
    <property type="nucleotide sequence ID" value="NZ_QRVL01000007.1"/>
</dbReference>
<protein>
    <submittedName>
        <fullName evidence="2">Spore coat protein CotH</fullName>
    </submittedName>
</protein>
<organism evidence="2 3">
    <name type="scientific">Roseburia hominis</name>
    <dbReference type="NCBI Taxonomy" id="301301"/>
    <lineage>
        <taxon>Bacteria</taxon>
        <taxon>Bacillati</taxon>
        <taxon>Bacillota</taxon>
        <taxon>Clostridia</taxon>
        <taxon>Lachnospirales</taxon>
        <taxon>Lachnospiraceae</taxon>
        <taxon>Roseburia</taxon>
    </lineage>
</organism>
<keyword evidence="2" id="KW-0946">Virion</keyword>
<reference evidence="2 3" key="1">
    <citation type="submission" date="2018-08" db="EMBL/GenBank/DDBJ databases">
        <title>A genome reference for cultivated species of the human gut microbiota.</title>
        <authorList>
            <person name="Zou Y."/>
            <person name="Xue W."/>
            <person name="Luo G."/>
        </authorList>
    </citation>
    <scope>NUCLEOTIDE SEQUENCE [LARGE SCALE GENOMIC DNA]</scope>
    <source>
        <strain evidence="2 3">AF22-12AC</strain>
    </source>
</reference>
<gene>
    <name evidence="2" type="ORF">DWX93_10150</name>
</gene>
<dbReference type="Pfam" id="PF18998">
    <property type="entry name" value="Flg_new_2"/>
    <property type="match status" value="1"/>
</dbReference>
<evidence type="ECO:0000259" key="1">
    <source>
        <dbReference type="Pfam" id="PF18998"/>
    </source>
</evidence>
<feature type="domain" description="Bacterial repeat" evidence="1">
    <location>
        <begin position="567"/>
        <end position="620"/>
    </location>
</feature>
<dbReference type="InterPro" id="IPR014867">
    <property type="entry name" value="Spore_coat_CotH_CotH2/3/7"/>
</dbReference>
<dbReference type="Pfam" id="PF08757">
    <property type="entry name" value="CotH"/>
    <property type="match status" value="1"/>
</dbReference>
<name>A0A395V927_9FIRM</name>
<dbReference type="InterPro" id="IPR044060">
    <property type="entry name" value="Bacterial_rp_domain"/>
</dbReference>
<keyword evidence="2" id="KW-0167">Capsid protein</keyword>
<dbReference type="AlphaFoldDB" id="A0A395V927"/>
<dbReference type="Proteomes" id="UP000266172">
    <property type="component" value="Unassembled WGS sequence"/>
</dbReference>
<evidence type="ECO:0000313" key="2">
    <source>
        <dbReference type="EMBL" id="RGS40463.1"/>
    </source>
</evidence>
<sequence>MKSFDQIKKYIFVLPAFLLLVGILMGIQYLNATPALSDESSQTEYVDDYCVTFSAPSGFYDDDFSLTLSAPDGFSIYYTLDGSLPDETSEHYTAPLAVTNVSSPEKKYANQTIFSVDGNNVSGDVPDQAYIVRAVGINDAGVSTDVVTETYFVGYDGFYDGYSVVSLITDPSNLFDSKTGIYVLGDSYYESGNELDANFMQTGSDWERPVHIDYFDMDKTYAFSQEGGIRINGNSSRGDSRKSLRLYARKKYDGNSLFTYPIFSNNIYPNSVILRRGTFINQFLPSLVADRNMGTQDYVPCVVFIDGEYWGIYYMIERYDTDYLAGHYQVDDDNVTILKDGELFSGSAYSLEDYRQLLAYMDANDLSISENYDTVCSQLDIQSYIDYYATQIYINNFDFSESKNQVMWRSDSTDAANPYADGKWRFSLMDVDLSLTSFGGVENYATNSFSDTESAVVIQTEETMFKSLLANASFRQQFVTTFLDLENQNFSYATVRAAMDTCLGYIDDPDMMDAYFANRPAYINDSLAETFSLTGTLVPVTLSVNDASMGEILLNTITPDLSSGSWSGNYYTDYPVTVTAKPMDGYRLKEWLINGEHITDPSTSVTLPESGADIQAVFEPLS</sequence>
<accession>A0A395V927</accession>
<dbReference type="EMBL" id="QRVL01000007">
    <property type="protein sequence ID" value="RGS40463.1"/>
    <property type="molecule type" value="Genomic_DNA"/>
</dbReference>
<dbReference type="Pfam" id="PF13287">
    <property type="entry name" value="Fn3_assoc"/>
    <property type="match status" value="1"/>
</dbReference>
<comment type="caution">
    <text evidence="2">The sequence shown here is derived from an EMBL/GenBank/DDBJ whole genome shotgun (WGS) entry which is preliminary data.</text>
</comment>
<proteinExistence type="predicted"/>
<dbReference type="InterPro" id="IPR026876">
    <property type="entry name" value="Fn3_assoc_repeat"/>
</dbReference>